<dbReference type="GO" id="GO:0005886">
    <property type="term" value="C:plasma membrane"/>
    <property type="evidence" value="ECO:0007669"/>
    <property type="project" value="UniProtKB-SubCell"/>
</dbReference>
<feature type="chain" id="PRO_5026104755" evidence="9">
    <location>
        <begin position="17"/>
        <end position="467"/>
    </location>
</feature>
<dbReference type="InterPro" id="IPR036179">
    <property type="entry name" value="Ig-like_dom_sf"/>
</dbReference>
<dbReference type="InterPro" id="IPR007110">
    <property type="entry name" value="Ig-like_dom"/>
</dbReference>
<keyword evidence="3 9" id="KW-0732">Signal</keyword>
<evidence type="ECO:0000256" key="6">
    <source>
        <dbReference type="ARBA" id="ARBA00023157"/>
    </source>
</evidence>
<dbReference type="InterPro" id="IPR013783">
    <property type="entry name" value="Ig-like_fold"/>
</dbReference>
<feature type="signal peptide" evidence="9">
    <location>
        <begin position="1"/>
        <end position="16"/>
    </location>
</feature>
<keyword evidence="6" id="KW-1015">Disulfide bond</keyword>
<gene>
    <name evidence="11" type="ORF">EXN66_Car013265</name>
</gene>
<proteinExistence type="predicted"/>
<comment type="subcellular location">
    <subcellularLocation>
        <location evidence="1">Cell membrane</location>
    </subcellularLocation>
</comment>
<dbReference type="Gene3D" id="2.60.40.10">
    <property type="entry name" value="Immunoglobulins"/>
    <property type="match status" value="2"/>
</dbReference>
<dbReference type="InterPro" id="IPR003599">
    <property type="entry name" value="Ig_sub"/>
</dbReference>
<protein>
    <submittedName>
        <fullName evidence="11">Ig kappa chain V region K-25</fullName>
    </submittedName>
</protein>
<keyword evidence="8" id="KW-0812">Transmembrane</keyword>
<evidence type="ECO:0000256" key="3">
    <source>
        <dbReference type="ARBA" id="ARBA00022729"/>
    </source>
</evidence>
<evidence type="ECO:0000256" key="9">
    <source>
        <dbReference type="SAM" id="SignalP"/>
    </source>
</evidence>
<evidence type="ECO:0000256" key="4">
    <source>
        <dbReference type="ARBA" id="ARBA00022859"/>
    </source>
</evidence>
<keyword evidence="12" id="KW-1185">Reference proteome</keyword>
<dbReference type="CDD" id="cd00099">
    <property type="entry name" value="IgV"/>
    <property type="match status" value="1"/>
</dbReference>
<accession>A0A6G1Q4X0</accession>
<dbReference type="SMART" id="SM00409">
    <property type="entry name" value="IG"/>
    <property type="match status" value="2"/>
</dbReference>
<evidence type="ECO:0000256" key="7">
    <source>
        <dbReference type="ARBA" id="ARBA00023180"/>
    </source>
</evidence>
<evidence type="ECO:0000256" key="2">
    <source>
        <dbReference type="ARBA" id="ARBA00022475"/>
    </source>
</evidence>
<evidence type="ECO:0000256" key="1">
    <source>
        <dbReference type="ARBA" id="ARBA00004236"/>
    </source>
</evidence>
<keyword evidence="2" id="KW-1003">Cell membrane</keyword>
<feature type="transmembrane region" description="Helical" evidence="8">
    <location>
        <begin position="280"/>
        <end position="303"/>
    </location>
</feature>
<dbReference type="SUPFAM" id="SSF48726">
    <property type="entry name" value="Immunoglobulin"/>
    <property type="match status" value="2"/>
</dbReference>
<evidence type="ECO:0000256" key="5">
    <source>
        <dbReference type="ARBA" id="ARBA00023136"/>
    </source>
</evidence>
<dbReference type="InterPro" id="IPR013106">
    <property type="entry name" value="Ig_V-set"/>
</dbReference>
<evidence type="ECO:0000313" key="12">
    <source>
        <dbReference type="Proteomes" id="UP000503349"/>
    </source>
</evidence>
<dbReference type="Proteomes" id="UP000503349">
    <property type="component" value="Chromosome 13"/>
</dbReference>
<evidence type="ECO:0000313" key="11">
    <source>
        <dbReference type="EMBL" id="KAF3697585.1"/>
    </source>
</evidence>
<feature type="domain" description="Ig-like" evidence="10">
    <location>
        <begin position="10"/>
        <end position="103"/>
    </location>
</feature>
<reference evidence="11 12" key="1">
    <citation type="submission" date="2019-02" db="EMBL/GenBank/DDBJ databases">
        <title>Opniocepnalus argus genome.</title>
        <authorList>
            <person name="Zhou C."/>
            <person name="Xiao S."/>
        </authorList>
    </citation>
    <scope>NUCLEOTIDE SEQUENCE [LARGE SCALE GENOMIC DNA]</scope>
    <source>
        <strain evidence="11">OARG1902GOOAL</strain>
        <tissue evidence="11">Muscle</tissue>
    </source>
</reference>
<dbReference type="PANTHER" id="PTHR19433:SF127">
    <property type="entry name" value="NITR9"/>
    <property type="match status" value="1"/>
</dbReference>
<dbReference type="AlphaFoldDB" id="A0A6G1Q4X0"/>
<keyword evidence="4" id="KW-0391">Immunity</keyword>
<dbReference type="PROSITE" id="PS50835">
    <property type="entry name" value="IG_LIKE"/>
    <property type="match status" value="2"/>
</dbReference>
<dbReference type="GO" id="GO:0002376">
    <property type="term" value="P:immune system process"/>
    <property type="evidence" value="ECO:0007669"/>
    <property type="project" value="UniProtKB-KW"/>
</dbReference>
<sequence length="467" mass="52561">MYMFYVLMIPLFRAYGALLYAKPGDNVTLPCFYASESKYLCWYKQVAGEQPQIISSFNQQSPNSNTFHNQFINNKRFSVYTGDRYYHLNIFNLQGSDSAMYYCGQISDTVTTFDKGTFLVLKGAGADVIQTASIIQPGGIITAEVGKNVTLECFCKNEVVTFLSWYQQGLGGKPNIISTRMKHSTEVKIYPGYEERFQVFAGNQDGINHLIIKDLRLSDSATYYCGILEFNAVEFGRGTFLNVKQSLSNFKTIVDQPALVSHRSGDSVNLSCTSTNVPPFLVTVLIVALAVSIIVLLALAIVLYKLKKTLCSVCKGFLMSLLCWPIKRSPLSQSRERTEVLYIHPDRLIMMTPLKSAVCLIYLFVWTTVSSECSPADEAILETSRGNSVTSHLLCFCFECTNKAAITLRTASYDLQTFCSSRCLSWQWSLWFVAGCKSVFLTDTQIENSMQENTNVDRMKNNLMEEY</sequence>
<evidence type="ECO:0000256" key="8">
    <source>
        <dbReference type="SAM" id="Phobius"/>
    </source>
</evidence>
<keyword evidence="5 8" id="KW-0472">Membrane</keyword>
<keyword evidence="8" id="KW-1133">Transmembrane helix</keyword>
<name>A0A6G1Q4X0_CHAAH</name>
<dbReference type="GO" id="GO:0009617">
    <property type="term" value="P:response to bacterium"/>
    <property type="evidence" value="ECO:0007669"/>
    <property type="project" value="TreeGrafter"/>
</dbReference>
<evidence type="ECO:0000259" key="10">
    <source>
        <dbReference type="PROSITE" id="PS50835"/>
    </source>
</evidence>
<dbReference type="PANTHER" id="PTHR19433">
    <property type="entry name" value="T-CELL RECEPTOR ALPHA CHAIN V REGION-RELATED"/>
    <property type="match status" value="1"/>
</dbReference>
<feature type="domain" description="Ig-like" evidence="10">
    <location>
        <begin position="146"/>
        <end position="225"/>
    </location>
</feature>
<reference evidence="12" key="2">
    <citation type="submission" date="2019-02" db="EMBL/GenBank/DDBJ databases">
        <title>Opniocepnalus argus Var Kimnra genome.</title>
        <authorList>
            <person name="Zhou C."/>
            <person name="Xiao S."/>
        </authorList>
    </citation>
    <scope>NUCLEOTIDE SEQUENCE [LARGE SCALE GENOMIC DNA]</scope>
</reference>
<organism evidence="11 12">
    <name type="scientific">Channa argus</name>
    <name type="common">Northern snakehead</name>
    <name type="synonym">Ophicephalus argus</name>
    <dbReference type="NCBI Taxonomy" id="215402"/>
    <lineage>
        <taxon>Eukaryota</taxon>
        <taxon>Metazoa</taxon>
        <taxon>Chordata</taxon>
        <taxon>Craniata</taxon>
        <taxon>Vertebrata</taxon>
        <taxon>Euteleostomi</taxon>
        <taxon>Actinopterygii</taxon>
        <taxon>Neopterygii</taxon>
        <taxon>Teleostei</taxon>
        <taxon>Neoteleostei</taxon>
        <taxon>Acanthomorphata</taxon>
        <taxon>Anabantaria</taxon>
        <taxon>Anabantiformes</taxon>
        <taxon>Channoidei</taxon>
        <taxon>Channidae</taxon>
        <taxon>Channa</taxon>
    </lineage>
</organism>
<keyword evidence="7" id="KW-0325">Glycoprotein</keyword>
<dbReference type="InterPro" id="IPR052051">
    <property type="entry name" value="TCR_complex_component"/>
</dbReference>
<dbReference type="EMBL" id="CM015724">
    <property type="protein sequence ID" value="KAF3697585.1"/>
    <property type="molecule type" value="Genomic_DNA"/>
</dbReference>
<dbReference type="Pfam" id="PF07686">
    <property type="entry name" value="V-set"/>
    <property type="match status" value="2"/>
</dbReference>
<dbReference type="SMART" id="SM00406">
    <property type="entry name" value="IGv"/>
    <property type="match status" value="2"/>
</dbReference>